<dbReference type="RefSeq" id="WP_102523778.1">
    <property type="nucleotide sequence ID" value="NZ_LT960611.1"/>
</dbReference>
<sequence length="238" mass="27617">MDEPIVIEESHREKRDEKPPLRAERNRWFVMSLSLSGVIVILLLFLFYAFGQAQHTKEVVYVKLEPNGSWSVLSYSPNDSQLFYKTTIDSMLQRFAIARYGITPETISSDWGEAQNFMAEKLATDFVSLRGFNAIEKIEAIKKSKNSADIVIERGIEHYDSIDWQMADELSREAIRSNLYLTRTLTVNGKERDPEKLVLNVQWRLKEKKELANKSIDELRLNPIGLEILTYKLSKERI</sequence>
<keyword evidence="3 5" id="KW-1133">Transmembrane helix</keyword>
<dbReference type="EMBL" id="LT960611">
    <property type="protein sequence ID" value="SON51505.1"/>
    <property type="molecule type" value="Genomic_DNA"/>
</dbReference>
<evidence type="ECO:0000256" key="3">
    <source>
        <dbReference type="ARBA" id="ARBA00022989"/>
    </source>
</evidence>
<dbReference type="Pfam" id="PF04335">
    <property type="entry name" value="VirB8"/>
    <property type="match status" value="1"/>
</dbReference>
<comment type="subcellular location">
    <subcellularLocation>
        <location evidence="1">Membrane</location>
        <topology evidence="1">Single-pass membrane protein</topology>
    </subcellularLocation>
</comment>
<accession>A0A2N8ZHX2</accession>
<organism evidence="7 8">
    <name type="scientific">Vibrio tapetis subsp. tapetis</name>
    <dbReference type="NCBI Taxonomy" id="1671868"/>
    <lineage>
        <taxon>Bacteria</taxon>
        <taxon>Pseudomonadati</taxon>
        <taxon>Pseudomonadota</taxon>
        <taxon>Gammaproteobacteria</taxon>
        <taxon>Vibrionales</taxon>
        <taxon>Vibrionaceae</taxon>
        <taxon>Vibrio</taxon>
    </lineage>
</organism>
<evidence type="ECO:0000259" key="6">
    <source>
        <dbReference type="Pfam" id="PF04335"/>
    </source>
</evidence>
<dbReference type="AlphaFoldDB" id="A0A2N8ZHX2"/>
<dbReference type="KEGG" id="vta:A3558"/>
<name>A0A2N8ZHX2_9VIBR</name>
<evidence type="ECO:0000256" key="5">
    <source>
        <dbReference type="SAM" id="Phobius"/>
    </source>
</evidence>
<proteinExistence type="predicted"/>
<keyword evidence="2 5" id="KW-0812">Transmembrane</keyword>
<feature type="domain" description="Bacterial virulence protein VirB8" evidence="6">
    <location>
        <begin position="21"/>
        <end position="236"/>
    </location>
</feature>
<reference evidence="7 8" key="1">
    <citation type="submission" date="2017-10" db="EMBL/GenBank/DDBJ databases">
        <authorList>
            <person name="Banno H."/>
            <person name="Chua N.-H."/>
        </authorList>
    </citation>
    <scope>NUCLEOTIDE SEQUENCE [LARGE SCALE GENOMIC DNA]</scope>
    <source>
        <strain evidence="7">Vibrio tapetis CECT4600</strain>
    </source>
</reference>
<evidence type="ECO:0000313" key="8">
    <source>
        <dbReference type="Proteomes" id="UP000235828"/>
    </source>
</evidence>
<keyword evidence="4 5" id="KW-0472">Membrane</keyword>
<dbReference type="Proteomes" id="UP000235828">
    <property type="component" value="Chromosome A"/>
</dbReference>
<dbReference type="InterPro" id="IPR032710">
    <property type="entry name" value="NTF2-like_dom_sf"/>
</dbReference>
<evidence type="ECO:0000256" key="1">
    <source>
        <dbReference type="ARBA" id="ARBA00004167"/>
    </source>
</evidence>
<evidence type="ECO:0000256" key="2">
    <source>
        <dbReference type="ARBA" id="ARBA00022692"/>
    </source>
</evidence>
<feature type="transmembrane region" description="Helical" evidence="5">
    <location>
        <begin position="28"/>
        <end position="50"/>
    </location>
</feature>
<dbReference type="InterPro" id="IPR007430">
    <property type="entry name" value="VirB8"/>
</dbReference>
<dbReference type="GO" id="GO:0016020">
    <property type="term" value="C:membrane"/>
    <property type="evidence" value="ECO:0007669"/>
    <property type="project" value="UniProtKB-SubCell"/>
</dbReference>
<dbReference type="Gene3D" id="3.10.450.230">
    <property type="entry name" value="VirB8 protein"/>
    <property type="match status" value="1"/>
</dbReference>
<dbReference type="OrthoDB" id="6630869at2"/>
<protein>
    <recommendedName>
        <fullName evidence="6">Bacterial virulence protein VirB8 domain-containing protein</fullName>
    </recommendedName>
</protein>
<keyword evidence="8" id="KW-1185">Reference proteome</keyword>
<evidence type="ECO:0000256" key="4">
    <source>
        <dbReference type="ARBA" id="ARBA00023136"/>
    </source>
</evidence>
<gene>
    <name evidence="7" type="ORF">VTAP4600_A3558</name>
</gene>
<dbReference type="SUPFAM" id="SSF54427">
    <property type="entry name" value="NTF2-like"/>
    <property type="match status" value="1"/>
</dbReference>
<evidence type="ECO:0000313" key="7">
    <source>
        <dbReference type="EMBL" id="SON51505.1"/>
    </source>
</evidence>